<organism evidence="2 3">
    <name type="scientific">Pseudonocardia hispaniensis</name>
    <dbReference type="NCBI Taxonomy" id="904933"/>
    <lineage>
        <taxon>Bacteria</taxon>
        <taxon>Bacillati</taxon>
        <taxon>Actinomycetota</taxon>
        <taxon>Actinomycetes</taxon>
        <taxon>Pseudonocardiales</taxon>
        <taxon>Pseudonocardiaceae</taxon>
        <taxon>Pseudonocardia</taxon>
    </lineage>
</organism>
<dbReference type="SUPFAM" id="SSF54593">
    <property type="entry name" value="Glyoxalase/Bleomycin resistance protein/Dihydroxybiphenyl dioxygenase"/>
    <property type="match status" value="1"/>
</dbReference>
<feature type="domain" description="VOC" evidence="1">
    <location>
        <begin position="1"/>
        <end position="115"/>
    </location>
</feature>
<name>A0ABW1J3V6_9PSEU</name>
<dbReference type="InterPro" id="IPR037523">
    <property type="entry name" value="VOC_core"/>
</dbReference>
<protein>
    <submittedName>
        <fullName evidence="2">VOC family protein</fullName>
    </submittedName>
</protein>
<gene>
    <name evidence="2" type="ORF">ACFQE5_14900</name>
</gene>
<reference evidence="3" key="1">
    <citation type="journal article" date="2019" name="Int. J. Syst. Evol. Microbiol.">
        <title>The Global Catalogue of Microorganisms (GCM) 10K type strain sequencing project: providing services to taxonomists for standard genome sequencing and annotation.</title>
        <authorList>
            <consortium name="The Broad Institute Genomics Platform"/>
            <consortium name="The Broad Institute Genome Sequencing Center for Infectious Disease"/>
            <person name="Wu L."/>
            <person name="Ma J."/>
        </authorList>
    </citation>
    <scope>NUCLEOTIDE SEQUENCE [LARGE SCALE GENOMIC DNA]</scope>
    <source>
        <strain evidence="3">CCM 8391</strain>
    </source>
</reference>
<dbReference type="EMBL" id="JBHSQW010000031">
    <property type="protein sequence ID" value="MFC5995501.1"/>
    <property type="molecule type" value="Genomic_DNA"/>
</dbReference>
<accession>A0ABW1J3V6</accession>
<evidence type="ECO:0000313" key="2">
    <source>
        <dbReference type="EMBL" id="MFC5995501.1"/>
    </source>
</evidence>
<dbReference type="RefSeq" id="WP_379585571.1">
    <property type="nucleotide sequence ID" value="NZ_JBHSQW010000031.1"/>
</dbReference>
<proteinExistence type="predicted"/>
<dbReference type="Gene3D" id="3.10.180.10">
    <property type="entry name" value="2,3-Dihydroxybiphenyl 1,2-Dioxygenase, domain 1"/>
    <property type="match status" value="1"/>
</dbReference>
<evidence type="ECO:0000259" key="1">
    <source>
        <dbReference type="PROSITE" id="PS51819"/>
    </source>
</evidence>
<comment type="caution">
    <text evidence="2">The sequence shown here is derived from an EMBL/GenBank/DDBJ whole genome shotgun (WGS) entry which is preliminary data.</text>
</comment>
<sequence length="116" mass="12596">MSIQPIITTAGLERLVRFYCDVFDATESMRYPKEGDTFYAVLQIGTSELGIVARADAPTGPQRLLISIGVDDVDAALDRVERFGGTGAAAKDMPWGQRVAHIQDPDGNTVNLTQQL</sequence>
<keyword evidence="3" id="KW-1185">Reference proteome</keyword>
<evidence type="ECO:0000313" key="3">
    <source>
        <dbReference type="Proteomes" id="UP001596302"/>
    </source>
</evidence>
<dbReference type="Proteomes" id="UP001596302">
    <property type="component" value="Unassembled WGS sequence"/>
</dbReference>
<dbReference type="Pfam" id="PF00903">
    <property type="entry name" value="Glyoxalase"/>
    <property type="match status" value="1"/>
</dbReference>
<dbReference type="InterPro" id="IPR004360">
    <property type="entry name" value="Glyas_Fos-R_dOase_dom"/>
</dbReference>
<dbReference type="InterPro" id="IPR029068">
    <property type="entry name" value="Glyas_Bleomycin-R_OHBP_Dase"/>
</dbReference>
<dbReference type="PROSITE" id="PS51819">
    <property type="entry name" value="VOC"/>
    <property type="match status" value="1"/>
</dbReference>